<keyword evidence="1" id="KW-0472">Membrane</keyword>
<accession>A0A081ANC2</accession>
<evidence type="ECO:0000313" key="2">
    <source>
        <dbReference type="EMBL" id="ETO80383.1"/>
    </source>
</evidence>
<feature type="transmembrane region" description="Helical" evidence="1">
    <location>
        <begin position="21"/>
        <end position="44"/>
    </location>
</feature>
<dbReference type="EMBL" id="ANJA01000992">
    <property type="protein sequence ID" value="ETO80383.1"/>
    <property type="molecule type" value="Genomic_DNA"/>
</dbReference>
<keyword evidence="1" id="KW-0812">Transmembrane</keyword>
<organism evidence="2 3">
    <name type="scientific">Phytophthora nicotianae P1976</name>
    <dbReference type="NCBI Taxonomy" id="1317066"/>
    <lineage>
        <taxon>Eukaryota</taxon>
        <taxon>Sar</taxon>
        <taxon>Stramenopiles</taxon>
        <taxon>Oomycota</taxon>
        <taxon>Peronosporomycetes</taxon>
        <taxon>Peronosporales</taxon>
        <taxon>Peronosporaceae</taxon>
        <taxon>Phytophthora</taxon>
    </lineage>
</organism>
<proteinExistence type="predicted"/>
<reference evidence="2 3" key="1">
    <citation type="submission" date="2013-11" db="EMBL/GenBank/DDBJ databases">
        <title>The Genome Sequence of Phytophthora parasitica P1976.</title>
        <authorList>
            <consortium name="The Broad Institute Genomics Platform"/>
            <person name="Russ C."/>
            <person name="Tyler B."/>
            <person name="Panabieres F."/>
            <person name="Shan W."/>
            <person name="Tripathy S."/>
            <person name="Grunwald N."/>
            <person name="Machado M."/>
            <person name="Johnson C.S."/>
            <person name="Walker B."/>
            <person name="Young S."/>
            <person name="Zeng Q."/>
            <person name="Gargeya S."/>
            <person name="Fitzgerald M."/>
            <person name="Haas B."/>
            <person name="Abouelleil A."/>
            <person name="Allen A.W."/>
            <person name="Alvarado L."/>
            <person name="Arachchi H.M."/>
            <person name="Berlin A.M."/>
            <person name="Chapman S.B."/>
            <person name="Gainer-Dewar J."/>
            <person name="Goldberg J."/>
            <person name="Griggs A."/>
            <person name="Gujja S."/>
            <person name="Hansen M."/>
            <person name="Howarth C."/>
            <person name="Imamovic A."/>
            <person name="Ireland A."/>
            <person name="Larimer J."/>
            <person name="McCowan C."/>
            <person name="Murphy C."/>
            <person name="Pearson M."/>
            <person name="Poon T.W."/>
            <person name="Priest M."/>
            <person name="Roberts A."/>
            <person name="Saif S."/>
            <person name="Shea T."/>
            <person name="Sisk P."/>
            <person name="Sykes S."/>
            <person name="Wortman J."/>
            <person name="Nusbaum C."/>
            <person name="Birren B."/>
        </authorList>
    </citation>
    <scope>NUCLEOTIDE SEQUENCE [LARGE SCALE GENOMIC DNA]</scope>
    <source>
        <strain evidence="2 3">P1976</strain>
    </source>
</reference>
<protein>
    <submittedName>
        <fullName evidence="2">Uncharacterized protein</fullName>
    </submittedName>
</protein>
<keyword evidence="1" id="KW-1133">Transmembrane helix</keyword>
<evidence type="ECO:0000256" key="1">
    <source>
        <dbReference type="SAM" id="Phobius"/>
    </source>
</evidence>
<comment type="caution">
    <text evidence="2">The sequence shown here is derived from an EMBL/GenBank/DDBJ whole genome shotgun (WGS) entry which is preliminary data.</text>
</comment>
<evidence type="ECO:0000313" key="3">
    <source>
        <dbReference type="Proteomes" id="UP000028582"/>
    </source>
</evidence>
<name>A0A081ANC2_PHYNI</name>
<dbReference type="AlphaFoldDB" id="A0A081ANC2"/>
<sequence>MREKPLVAVESIESSALSNTLFELVSVSVLVVVPVSVILAPPVVTVSPVFVMVTPPATLSPPAAMVVSPDASTENFGDPPATLALINENPVVKVLVSKLSSAPENIPVVAVFLTVSVSAVVPVS</sequence>
<dbReference type="Proteomes" id="UP000028582">
    <property type="component" value="Unassembled WGS sequence"/>
</dbReference>
<gene>
    <name evidence="2" type="ORF">F444_05117</name>
</gene>